<accession>F8P6I5</accession>
<gene>
    <name evidence="1" type="ORF">SERLADRAFT_398272</name>
</gene>
<dbReference type="GeneID" id="18811879"/>
<feature type="non-terminal residue" evidence="1">
    <location>
        <position position="60"/>
    </location>
</feature>
<sequence>MTQLWQRCHSIQVSILDTCSASPFVGRPGSRHVDNSSRAKDHRKNIRDCAGGAGATFIES</sequence>
<dbReference type="RefSeq" id="XP_007322009.1">
    <property type="nucleotide sequence ID" value="XM_007321947.1"/>
</dbReference>
<dbReference type="Proteomes" id="UP000008064">
    <property type="component" value="Unassembled WGS sequence"/>
</dbReference>
<proteinExistence type="predicted"/>
<name>F8P6I5_SERL9</name>
<dbReference type="HOGENOM" id="CLU_2948355_0_0_1"/>
<organism>
    <name type="scientific">Serpula lacrymans var. lacrymans (strain S7.9)</name>
    <name type="common">Dry rot fungus</name>
    <dbReference type="NCBI Taxonomy" id="578457"/>
    <lineage>
        <taxon>Eukaryota</taxon>
        <taxon>Fungi</taxon>
        <taxon>Dikarya</taxon>
        <taxon>Basidiomycota</taxon>
        <taxon>Agaricomycotina</taxon>
        <taxon>Agaricomycetes</taxon>
        <taxon>Agaricomycetidae</taxon>
        <taxon>Boletales</taxon>
        <taxon>Coniophorineae</taxon>
        <taxon>Serpulaceae</taxon>
        <taxon>Serpula</taxon>
    </lineage>
</organism>
<evidence type="ECO:0000313" key="1">
    <source>
        <dbReference type="EMBL" id="EGO21052.1"/>
    </source>
</evidence>
<dbReference type="EMBL" id="GL945439">
    <property type="protein sequence ID" value="EGO21052.1"/>
    <property type="molecule type" value="Genomic_DNA"/>
</dbReference>
<dbReference type="AlphaFoldDB" id="F8P6I5"/>
<protein>
    <submittedName>
        <fullName evidence="1">Uncharacterized protein</fullName>
    </submittedName>
</protein>
<reference evidence="1" key="1">
    <citation type="submission" date="2011-04" db="EMBL/GenBank/DDBJ databases">
        <title>Evolution of plant cell wall degrading machinery underlies the functional diversity of forest fungi.</title>
        <authorList>
            <consortium name="US DOE Joint Genome Institute (JGI-PGF)"/>
            <person name="Eastwood D.C."/>
            <person name="Floudas D."/>
            <person name="Binder M."/>
            <person name="Majcherczyk A."/>
            <person name="Schneider P."/>
            <person name="Aerts A."/>
            <person name="Asiegbu F.O."/>
            <person name="Baker S.E."/>
            <person name="Barry K."/>
            <person name="Bendiksby M."/>
            <person name="Blumentritt M."/>
            <person name="Coutinho P.M."/>
            <person name="Cullen D."/>
            <person name="Cullen D."/>
            <person name="Gathman A."/>
            <person name="Goodell B."/>
            <person name="Henrissat B."/>
            <person name="Ihrmark K."/>
            <person name="Kauserud H."/>
            <person name="Kohler A."/>
            <person name="LaButti K."/>
            <person name="Lapidus A."/>
            <person name="Lavin J.L."/>
            <person name="Lee Y.-H."/>
            <person name="Lindquist E."/>
            <person name="Lilly W."/>
            <person name="Lucas S."/>
            <person name="Morin E."/>
            <person name="Murat C."/>
            <person name="Oguiza J.A."/>
            <person name="Park J."/>
            <person name="Pisabarro A.G."/>
            <person name="Riley R."/>
            <person name="Rosling A."/>
            <person name="Salamov A."/>
            <person name="Schmidt O."/>
            <person name="Schmutz J."/>
            <person name="Skrede I."/>
            <person name="Stenlid J."/>
            <person name="Wiebenga A."/>
            <person name="Xie X."/>
            <person name="Kues U."/>
            <person name="Hibbett D.S."/>
            <person name="Hoffmeister D."/>
            <person name="Hogberg N."/>
            <person name="Martin F."/>
            <person name="Grigoriev I.V."/>
            <person name="Watkinson S.C."/>
        </authorList>
    </citation>
    <scope>NUCLEOTIDE SEQUENCE</scope>
    <source>
        <strain evidence="1">S7.9</strain>
    </source>
</reference>
<dbReference type="KEGG" id="sla:SERLADRAFT_398272"/>